<dbReference type="RefSeq" id="WP_386253382.1">
    <property type="nucleotide sequence ID" value="NZ_JBHTRV010000055.1"/>
</dbReference>
<sequence length="118" mass="13774">MSPQYTRFQPGNARRQWTARGRRLAEEGLQRGLEHVLAEARKIVPLEEGTLERSGRVVRDGLNGAVVFDTVYAVRQHEELTWKHLPGRSAKYLEIPMNRERDVVLRLMQVSLRRWLRG</sequence>
<dbReference type="EMBL" id="JBHTRV010000055">
    <property type="protein sequence ID" value="MFE5985552.1"/>
    <property type="molecule type" value="Genomic_DNA"/>
</dbReference>
<proteinExistence type="predicted"/>
<evidence type="ECO:0000313" key="1">
    <source>
        <dbReference type="EMBL" id="MFE5985552.1"/>
    </source>
</evidence>
<dbReference type="Proteomes" id="UP001600424">
    <property type="component" value="Unassembled WGS sequence"/>
</dbReference>
<accession>A0ABW6J911</accession>
<evidence type="ECO:0000313" key="2">
    <source>
        <dbReference type="Proteomes" id="UP001600424"/>
    </source>
</evidence>
<reference evidence="1 2" key="1">
    <citation type="submission" date="2024-09" db="EMBL/GenBank/DDBJ databases">
        <title>The Natural Products Discovery Center: Release of the First 8490 Sequenced Strains for Exploring Actinobacteria Biosynthetic Diversity.</title>
        <authorList>
            <person name="Kalkreuter E."/>
            <person name="Kautsar S.A."/>
            <person name="Yang D."/>
            <person name="Bader C.D."/>
            <person name="Teijaro C.N."/>
            <person name="Fluegel L."/>
            <person name="Davis C.M."/>
            <person name="Simpson J.R."/>
            <person name="Lauterbach L."/>
            <person name="Steele A.D."/>
            <person name="Gui C."/>
            <person name="Meng S."/>
            <person name="Li G."/>
            <person name="Viehrig K."/>
            <person name="Ye F."/>
            <person name="Su P."/>
            <person name="Kiefer A.F."/>
            <person name="Nichols A."/>
            <person name="Cepeda A.J."/>
            <person name="Yan W."/>
            <person name="Fan B."/>
            <person name="Jiang Y."/>
            <person name="Adhikari A."/>
            <person name="Zheng C.-J."/>
            <person name="Schuster L."/>
            <person name="Cowan T.M."/>
            <person name="Smanski M.J."/>
            <person name="Chevrette M.G."/>
            <person name="De Carvalho L.P.S."/>
            <person name="Shen B."/>
        </authorList>
    </citation>
    <scope>NUCLEOTIDE SEQUENCE [LARGE SCALE GENOMIC DNA]</scope>
    <source>
        <strain evidence="1 2">NPDC056472</strain>
    </source>
</reference>
<protein>
    <submittedName>
        <fullName evidence="1">Uncharacterized protein</fullName>
    </submittedName>
</protein>
<keyword evidence="2" id="KW-1185">Reference proteome</keyword>
<organism evidence="1 2">
    <name type="scientific">Streptomyces wedmorensis</name>
    <dbReference type="NCBI Taxonomy" id="43759"/>
    <lineage>
        <taxon>Bacteria</taxon>
        <taxon>Bacillati</taxon>
        <taxon>Actinomycetota</taxon>
        <taxon>Actinomycetes</taxon>
        <taxon>Kitasatosporales</taxon>
        <taxon>Streptomycetaceae</taxon>
        <taxon>Streptomyces</taxon>
    </lineage>
</organism>
<gene>
    <name evidence="1" type="ORF">ACFQ63_38445</name>
</gene>
<comment type="caution">
    <text evidence="1">The sequence shown here is derived from an EMBL/GenBank/DDBJ whole genome shotgun (WGS) entry which is preliminary data.</text>
</comment>
<name>A0ABW6J911_STRWE</name>